<dbReference type="InterPro" id="IPR029063">
    <property type="entry name" value="SAM-dependent_MTases_sf"/>
</dbReference>
<evidence type="ECO:0000313" key="2">
    <source>
        <dbReference type="EMBL" id="PIQ85241.1"/>
    </source>
</evidence>
<dbReference type="GO" id="GO:0008171">
    <property type="term" value="F:O-methyltransferase activity"/>
    <property type="evidence" value="ECO:0007669"/>
    <property type="project" value="TreeGrafter"/>
</dbReference>
<evidence type="ECO:0000259" key="1">
    <source>
        <dbReference type="Pfam" id="PF05050"/>
    </source>
</evidence>
<dbReference type="PANTHER" id="PTHR36973:SF4">
    <property type="entry name" value="NODULATION PROTEIN"/>
    <property type="match status" value="1"/>
</dbReference>
<dbReference type="InterPro" id="IPR053188">
    <property type="entry name" value="FkbM_Methyltransferase"/>
</dbReference>
<dbReference type="InterPro" id="IPR006342">
    <property type="entry name" value="FkbM_mtfrase"/>
</dbReference>
<reference evidence="2 3" key="1">
    <citation type="submission" date="2017-09" db="EMBL/GenBank/DDBJ databases">
        <title>Depth-based differentiation of microbial function through sediment-hosted aquifers and enrichment of novel symbionts in the deep terrestrial subsurface.</title>
        <authorList>
            <person name="Probst A.J."/>
            <person name="Ladd B."/>
            <person name="Jarett J.K."/>
            <person name="Geller-Mcgrath D.E."/>
            <person name="Sieber C.M."/>
            <person name="Emerson J.B."/>
            <person name="Anantharaman K."/>
            <person name="Thomas B.C."/>
            <person name="Malmstrom R."/>
            <person name="Stieglmeier M."/>
            <person name="Klingl A."/>
            <person name="Woyke T."/>
            <person name="Ryan C.M."/>
            <person name="Banfield J.F."/>
        </authorList>
    </citation>
    <scope>NUCLEOTIDE SEQUENCE [LARGE SCALE GENOMIC DNA]</scope>
    <source>
        <strain evidence="2">CG11_big_fil_rev_8_21_14_0_20_45_26</strain>
    </source>
</reference>
<dbReference type="Gene3D" id="3.40.50.150">
    <property type="entry name" value="Vaccinia Virus protein VP39"/>
    <property type="match status" value="1"/>
</dbReference>
<accession>A0A2H0LLH6</accession>
<comment type="caution">
    <text evidence="2">The sequence shown here is derived from an EMBL/GenBank/DDBJ whole genome shotgun (WGS) entry which is preliminary data.</text>
</comment>
<proteinExistence type="predicted"/>
<sequence>GKSSILKPNQDLVSQFCDSERFQVEEVIDIPQARVKSLDQLIEEGYIRQIDFIKLDAQGSEYGILNGGRKHVLPNLIGAQVEVEFEPVYENQPLFNEVDQLMRNHGFQLMDIRRSYWKRKDFQNFAGKGQLIFGDALYFKRFNHFDAEGQSSNGRTPSKREQLIKQLIVALVYQMFDYAVGLLKTGASHGLLNGEESCLYLKELSQVSHKGLGTYTSFFGRLHRASQTVLNKLKPQSYLGWADSDREIGNIRDK</sequence>
<dbReference type="Proteomes" id="UP000230859">
    <property type="component" value="Unassembled WGS sequence"/>
</dbReference>
<dbReference type="AlphaFoldDB" id="A0A2H0LLH6"/>
<dbReference type="Pfam" id="PF05050">
    <property type="entry name" value="Methyltransf_21"/>
    <property type="match status" value="1"/>
</dbReference>
<feature type="non-terminal residue" evidence="2">
    <location>
        <position position="1"/>
    </location>
</feature>
<evidence type="ECO:0000313" key="3">
    <source>
        <dbReference type="Proteomes" id="UP000230859"/>
    </source>
</evidence>
<name>A0A2H0LLH6_9BACT</name>
<gene>
    <name evidence="2" type="ORF">COV74_09800</name>
</gene>
<dbReference type="SUPFAM" id="SSF53335">
    <property type="entry name" value="S-adenosyl-L-methionine-dependent methyltransferases"/>
    <property type="match status" value="1"/>
</dbReference>
<feature type="domain" description="Methyltransferase FkbM" evidence="1">
    <location>
        <begin position="25"/>
        <end position="109"/>
    </location>
</feature>
<protein>
    <recommendedName>
        <fullName evidence="1">Methyltransferase FkbM domain-containing protein</fullName>
    </recommendedName>
</protein>
<dbReference type="PANTHER" id="PTHR36973">
    <property type="entry name" value="SLL1456 PROTEIN-RELATED"/>
    <property type="match status" value="1"/>
</dbReference>
<dbReference type="EMBL" id="PCVY01000072">
    <property type="protein sequence ID" value="PIQ85241.1"/>
    <property type="molecule type" value="Genomic_DNA"/>
</dbReference>
<organism evidence="2 3">
    <name type="scientific">Candidatus Abzuiibacterium crystallinum</name>
    <dbReference type="NCBI Taxonomy" id="1974748"/>
    <lineage>
        <taxon>Bacteria</taxon>
        <taxon>Pseudomonadati</taxon>
        <taxon>Candidatus Omnitrophota</taxon>
        <taxon>Candidatus Abzuiibacterium</taxon>
    </lineage>
</organism>